<keyword evidence="1" id="KW-1133">Transmembrane helix</keyword>
<proteinExistence type="predicted"/>
<organism evidence="2 3">
    <name type="scientific">Streptomyces nojiriensis</name>
    <dbReference type="NCBI Taxonomy" id="66374"/>
    <lineage>
        <taxon>Bacteria</taxon>
        <taxon>Bacillati</taxon>
        <taxon>Actinomycetota</taxon>
        <taxon>Actinomycetes</taxon>
        <taxon>Kitasatosporales</taxon>
        <taxon>Streptomycetaceae</taxon>
        <taxon>Streptomyces</taxon>
    </lineage>
</organism>
<reference evidence="3" key="1">
    <citation type="submission" date="2023-07" db="EMBL/GenBank/DDBJ databases">
        <title>Whole genome shotgun sequence of Streptomyces nojiriensis NBRC 13794.</title>
        <authorList>
            <person name="Komaki H."/>
            <person name="Tamura T."/>
        </authorList>
    </citation>
    <scope>NUCLEOTIDE SEQUENCE [LARGE SCALE GENOMIC DNA]</scope>
    <source>
        <strain evidence="3">NBRC 13794</strain>
    </source>
</reference>
<evidence type="ECO:0000256" key="1">
    <source>
        <dbReference type="SAM" id="Phobius"/>
    </source>
</evidence>
<comment type="caution">
    <text evidence="2">The sequence shown here is derived from an EMBL/GenBank/DDBJ whole genome shotgun (WGS) entry which is preliminary data.</text>
</comment>
<name>A0ABQ3SRU6_9ACTN</name>
<dbReference type="EMBL" id="BNEC01000005">
    <property type="protein sequence ID" value="GHI70858.1"/>
    <property type="molecule type" value="Genomic_DNA"/>
</dbReference>
<feature type="transmembrane region" description="Helical" evidence="1">
    <location>
        <begin position="40"/>
        <end position="56"/>
    </location>
</feature>
<gene>
    <name evidence="2" type="ORF">Snoj_47760</name>
</gene>
<protein>
    <submittedName>
        <fullName evidence="2">Uncharacterized protein</fullName>
    </submittedName>
</protein>
<evidence type="ECO:0000313" key="3">
    <source>
        <dbReference type="Proteomes" id="UP000613974"/>
    </source>
</evidence>
<accession>A0ABQ3SRU6</accession>
<keyword evidence="1" id="KW-0472">Membrane</keyword>
<keyword evidence="3" id="KW-1185">Reference proteome</keyword>
<dbReference type="Proteomes" id="UP000613974">
    <property type="component" value="Unassembled WGS sequence"/>
</dbReference>
<feature type="transmembrane region" description="Helical" evidence="1">
    <location>
        <begin position="63"/>
        <end position="86"/>
    </location>
</feature>
<sequence length="187" mass="19390">MAAALVAGALVAGTLAACLWGGSDGGLVVLGKVRGHFVTMGWVTLVALIGAVLLGARKPATRLAVGLPLAVIGVPVLSIATLLAMLTGGDVRTRDLASPGRDDRRLVIEQGLAGIDPVWTVYVHQGSGLLERRWTVGSFNGDAPHYALRETVWTAPDRIRMTTGGGEVHEVTVAPGGRPDRTVSAGW</sequence>
<keyword evidence="1" id="KW-0812">Transmembrane</keyword>
<dbReference type="GeneID" id="95589099"/>
<evidence type="ECO:0000313" key="2">
    <source>
        <dbReference type="EMBL" id="GHI70858.1"/>
    </source>
</evidence>
<dbReference type="RefSeq" id="WP_189740203.1">
    <property type="nucleotide sequence ID" value="NZ_BMRL01000008.1"/>
</dbReference>